<protein>
    <recommendedName>
        <fullName evidence="1">FBD domain-containing protein</fullName>
    </recommendedName>
</protein>
<sequence>MADNTHDLPDDVFCYIFSLLPVRDAVKYRSFTRQSPPRKYCDRPHFGLKEVKIEGFNWRAMDLASYLFKNAVMLQKMIIRGHSRRKHGIITALKRKKTSPTAEVIFL</sequence>
<name>A0A7C9AZ21_OPUST</name>
<reference evidence="2" key="2">
    <citation type="submission" date="2020-07" db="EMBL/GenBank/DDBJ databases">
        <authorList>
            <person name="Vera ALvarez R."/>
            <person name="Arias-Moreno D.M."/>
            <person name="Jimenez-Jacinto V."/>
            <person name="Jimenez-Bremont J.F."/>
            <person name="Swaminathan K."/>
            <person name="Moose S.P."/>
            <person name="Guerrero-Gonzalez M.L."/>
            <person name="Marino-Ramirez L."/>
            <person name="Landsman D."/>
            <person name="Rodriguez-Kessler M."/>
            <person name="Delgado-Sanchez P."/>
        </authorList>
    </citation>
    <scope>NUCLEOTIDE SEQUENCE</scope>
    <source>
        <tissue evidence="2">Cladode</tissue>
    </source>
</reference>
<dbReference type="InterPro" id="IPR053772">
    <property type="entry name" value="At1g61320/At1g61330-like"/>
</dbReference>
<dbReference type="PANTHER" id="PTHR34145">
    <property type="entry name" value="OS02G0105600 PROTEIN"/>
    <property type="match status" value="1"/>
</dbReference>
<evidence type="ECO:0000259" key="1">
    <source>
        <dbReference type="Pfam" id="PF08387"/>
    </source>
</evidence>
<feature type="domain" description="FBD" evidence="1">
    <location>
        <begin position="47"/>
        <end position="79"/>
    </location>
</feature>
<dbReference type="SUPFAM" id="SSF81383">
    <property type="entry name" value="F-box domain"/>
    <property type="match status" value="1"/>
</dbReference>
<proteinExistence type="predicted"/>
<accession>A0A7C9AZ21</accession>
<dbReference type="AlphaFoldDB" id="A0A7C9AZ21"/>
<dbReference type="InterPro" id="IPR036047">
    <property type="entry name" value="F-box-like_dom_sf"/>
</dbReference>
<reference evidence="2" key="1">
    <citation type="journal article" date="2013" name="J. Plant Res.">
        <title>Effect of fungi and light on seed germination of three Opuntia species from semiarid lands of central Mexico.</title>
        <authorList>
            <person name="Delgado-Sanchez P."/>
            <person name="Jimenez-Bremont J.F."/>
            <person name="Guerrero-Gonzalez Mde L."/>
            <person name="Flores J."/>
        </authorList>
    </citation>
    <scope>NUCLEOTIDE SEQUENCE</scope>
    <source>
        <tissue evidence="2">Cladode</tissue>
    </source>
</reference>
<dbReference type="PANTHER" id="PTHR34145:SF28">
    <property type="entry name" value="F-BOX DOMAIN-CONTAINING PROTEIN"/>
    <property type="match status" value="1"/>
</dbReference>
<organism evidence="2">
    <name type="scientific">Opuntia streptacantha</name>
    <name type="common">Prickly pear cactus</name>
    <name type="synonym">Opuntia cardona</name>
    <dbReference type="NCBI Taxonomy" id="393608"/>
    <lineage>
        <taxon>Eukaryota</taxon>
        <taxon>Viridiplantae</taxon>
        <taxon>Streptophyta</taxon>
        <taxon>Embryophyta</taxon>
        <taxon>Tracheophyta</taxon>
        <taxon>Spermatophyta</taxon>
        <taxon>Magnoliopsida</taxon>
        <taxon>eudicotyledons</taxon>
        <taxon>Gunneridae</taxon>
        <taxon>Pentapetalae</taxon>
        <taxon>Caryophyllales</taxon>
        <taxon>Cactineae</taxon>
        <taxon>Cactaceae</taxon>
        <taxon>Opuntioideae</taxon>
        <taxon>Opuntia</taxon>
    </lineage>
</organism>
<dbReference type="InterPro" id="IPR006566">
    <property type="entry name" value="FBD"/>
</dbReference>
<evidence type="ECO:0000313" key="2">
    <source>
        <dbReference type="EMBL" id="MBA4680338.1"/>
    </source>
</evidence>
<dbReference type="EMBL" id="GISG01286538">
    <property type="protein sequence ID" value="MBA4680338.1"/>
    <property type="molecule type" value="Transcribed_RNA"/>
</dbReference>
<dbReference type="Pfam" id="PF08387">
    <property type="entry name" value="FBD"/>
    <property type="match status" value="1"/>
</dbReference>